<sequence length="77" mass="8366">MDYLPVGPNATEPGWHSSPVWSAFWLVGESGTNGVFNAYEGFNPNYFAFVTLINRLRGSGETAHISTTSQAIIMMGP</sequence>
<organism evidence="1 2">
    <name type="scientific">Acrobeloides nanus</name>
    <dbReference type="NCBI Taxonomy" id="290746"/>
    <lineage>
        <taxon>Eukaryota</taxon>
        <taxon>Metazoa</taxon>
        <taxon>Ecdysozoa</taxon>
        <taxon>Nematoda</taxon>
        <taxon>Chromadorea</taxon>
        <taxon>Rhabditida</taxon>
        <taxon>Tylenchina</taxon>
        <taxon>Cephalobomorpha</taxon>
        <taxon>Cephaloboidea</taxon>
        <taxon>Cephalobidae</taxon>
        <taxon>Acrobeloides</taxon>
    </lineage>
</organism>
<evidence type="ECO:0000313" key="1">
    <source>
        <dbReference type="Proteomes" id="UP000887540"/>
    </source>
</evidence>
<protein>
    <submittedName>
        <fullName evidence="2">Uncharacterized protein</fullName>
    </submittedName>
</protein>
<reference evidence="2" key="1">
    <citation type="submission" date="2022-11" db="UniProtKB">
        <authorList>
            <consortium name="WormBaseParasite"/>
        </authorList>
    </citation>
    <scope>IDENTIFICATION</scope>
</reference>
<name>A0A914DXD6_9BILA</name>
<accession>A0A914DXD6</accession>
<proteinExistence type="predicted"/>
<dbReference type="AlphaFoldDB" id="A0A914DXD6"/>
<dbReference type="Proteomes" id="UP000887540">
    <property type="component" value="Unplaced"/>
</dbReference>
<evidence type="ECO:0000313" key="2">
    <source>
        <dbReference type="WBParaSite" id="ACRNAN_scaffold4403.g26898.t1"/>
    </source>
</evidence>
<keyword evidence="1" id="KW-1185">Reference proteome</keyword>
<dbReference type="WBParaSite" id="ACRNAN_scaffold4403.g26898.t1">
    <property type="protein sequence ID" value="ACRNAN_scaffold4403.g26898.t1"/>
    <property type="gene ID" value="ACRNAN_scaffold4403.g26898"/>
</dbReference>